<dbReference type="GO" id="GO:0006355">
    <property type="term" value="P:regulation of DNA-templated transcription"/>
    <property type="evidence" value="ECO:0007669"/>
    <property type="project" value="InterPro"/>
</dbReference>
<evidence type="ECO:0000313" key="1">
    <source>
        <dbReference type="EMBL" id="KIQ93068.1"/>
    </source>
</evidence>
<accession>A0A0D0Q4V1</accession>
<dbReference type="AlphaFoldDB" id="A0A0D0Q4V1"/>
<protein>
    <recommendedName>
        <fullName evidence="3">Ribbon-helix-helix domain protein</fullName>
    </recommendedName>
</protein>
<evidence type="ECO:0000313" key="2">
    <source>
        <dbReference type="Proteomes" id="UP000032102"/>
    </source>
</evidence>
<dbReference type="PATRIC" id="fig|404937.3.peg.3191"/>
<dbReference type="Gene3D" id="1.10.1220.10">
    <property type="entry name" value="Met repressor-like"/>
    <property type="match status" value="1"/>
</dbReference>
<dbReference type="RefSeq" id="WP_043968706.1">
    <property type="nucleotide sequence ID" value="NZ_JXTH01000114.1"/>
</dbReference>
<comment type="caution">
    <text evidence="1">The sequence shown here is derived from an EMBL/GenBank/DDBJ whole genome shotgun (WGS) entry which is preliminary data.</text>
</comment>
<proteinExistence type="predicted"/>
<keyword evidence="2" id="KW-1185">Reference proteome</keyword>
<dbReference type="Proteomes" id="UP000032102">
    <property type="component" value="Unassembled WGS sequence"/>
</dbReference>
<reference evidence="1 2" key="1">
    <citation type="submission" date="2015-01" db="EMBL/GenBank/DDBJ databases">
        <title>Draft genome of Anoxybacillus thermarum strain AF/04.</title>
        <authorList>
            <person name="Poli A."/>
            <person name="Nicolaus B."/>
            <person name="Chan K.-G."/>
            <person name="Kahar U.M."/>
            <person name="Yaakob A.S."/>
            <person name="Chan C.S."/>
            <person name="Goh K.M."/>
        </authorList>
    </citation>
    <scope>NUCLEOTIDE SEQUENCE [LARGE SCALE GENOMIC DNA]</scope>
    <source>
        <strain evidence="1 2">AF/04</strain>
    </source>
</reference>
<evidence type="ECO:0008006" key="3">
    <source>
        <dbReference type="Google" id="ProtNLM"/>
    </source>
</evidence>
<organism evidence="1 2">
    <name type="scientific">Anoxybacillus thermarum</name>
    <dbReference type="NCBI Taxonomy" id="404937"/>
    <lineage>
        <taxon>Bacteria</taxon>
        <taxon>Bacillati</taxon>
        <taxon>Bacillota</taxon>
        <taxon>Bacilli</taxon>
        <taxon>Bacillales</taxon>
        <taxon>Anoxybacillaceae</taxon>
        <taxon>Anoxybacillus</taxon>
    </lineage>
</organism>
<name>A0A0D0Q4V1_9BACL</name>
<dbReference type="InterPro" id="IPR013321">
    <property type="entry name" value="Arc_rbn_hlx_hlx"/>
</dbReference>
<dbReference type="SUPFAM" id="SSF47598">
    <property type="entry name" value="Ribbon-helix-helix"/>
    <property type="match status" value="1"/>
</dbReference>
<dbReference type="InterPro" id="IPR010985">
    <property type="entry name" value="Ribbon_hlx_hlx"/>
</dbReference>
<dbReference type="EMBL" id="JXTH01000114">
    <property type="protein sequence ID" value="KIQ93068.1"/>
    <property type="molecule type" value="Genomic_DNA"/>
</dbReference>
<sequence>MSGMVRINTRISKTLNDWLDKRSKETGVPKSTLVFLAIEHYMQQQKAMDMAEGLTSVVEAVKGLESKIDAQLLKQRSESE</sequence>
<gene>
    <name evidence="1" type="ORF">LH47_02889</name>
</gene>